<sequence length="85" mass="9359">MVTIVRWQEQQRMKSLLVIWCESGLKEKFPCPALNSPNIFLSARTGGAVVRQWLPAVGAEDGGGKANTREFLDYTGSTFEPTSLA</sequence>
<organism evidence="1 2">
    <name type="scientific">Phakopsora pachyrhizi</name>
    <name type="common">Asian soybean rust disease fungus</name>
    <dbReference type="NCBI Taxonomy" id="170000"/>
    <lineage>
        <taxon>Eukaryota</taxon>
        <taxon>Fungi</taxon>
        <taxon>Dikarya</taxon>
        <taxon>Basidiomycota</taxon>
        <taxon>Pucciniomycotina</taxon>
        <taxon>Pucciniomycetes</taxon>
        <taxon>Pucciniales</taxon>
        <taxon>Phakopsoraceae</taxon>
        <taxon>Phakopsora</taxon>
    </lineage>
</organism>
<dbReference type="Proteomes" id="UP001153365">
    <property type="component" value="Unassembled WGS sequence"/>
</dbReference>
<comment type="caution">
    <text evidence="1">The sequence shown here is derived from an EMBL/GenBank/DDBJ whole genome shotgun (WGS) entry which is preliminary data.</text>
</comment>
<gene>
    <name evidence="1" type="ORF">PPACK8108_LOCUS4265</name>
</gene>
<accession>A0AAV0ALV9</accession>
<reference evidence="1" key="1">
    <citation type="submission" date="2022-06" db="EMBL/GenBank/DDBJ databases">
        <authorList>
            <consortium name="SYNGENTA / RWTH Aachen University"/>
        </authorList>
    </citation>
    <scope>NUCLEOTIDE SEQUENCE</scope>
</reference>
<dbReference type="EMBL" id="CALTRL010000773">
    <property type="protein sequence ID" value="CAH7669624.1"/>
    <property type="molecule type" value="Genomic_DNA"/>
</dbReference>
<keyword evidence="2" id="KW-1185">Reference proteome</keyword>
<name>A0AAV0ALV9_PHAPC</name>
<evidence type="ECO:0000313" key="2">
    <source>
        <dbReference type="Proteomes" id="UP001153365"/>
    </source>
</evidence>
<evidence type="ECO:0000313" key="1">
    <source>
        <dbReference type="EMBL" id="CAH7669624.1"/>
    </source>
</evidence>
<protein>
    <submittedName>
        <fullName evidence="1">Uncharacterized protein</fullName>
    </submittedName>
</protein>
<proteinExistence type="predicted"/>
<dbReference type="AlphaFoldDB" id="A0AAV0ALV9"/>